<gene>
    <name evidence="2" type="ORF">NCTC13832_01886</name>
    <name evidence="1" type="ORF">TP70_08150</name>
</gene>
<dbReference type="InterPro" id="IPR036249">
    <property type="entry name" value="Thioredoxin-like_sf"/>
</dbReference>
<reference evidence="1 3" key="1">
    <citation type="submission" date="2015-01" db="EMBL/GenBank/DDBJ databases">
        <authorList>
            <person name="Guo J."/>
        </authorList>
    </citation>
    <scope>NUCLEOTIDE SEQUENCE [LARGE SCALE GENOMIC DNA]</scope>
    <source>
        <strain evidence="1 3">DSM 22147</strain>
    </source>
</reference>
<evidence type="ECO:0000313" key="4">
    <source>
        <dbReference type="Proteomes" id="UP000254100"/>
    </source>
</evidence>
<evidence type="ECO:0000313" key="2">
    <source>
        <dbReference type="EMBL" id="SUM58139.1"/>
    </source>
</evidence>
<evidence type="ECO:0000313" key="3">
    <source>
        <dbReference type="Proteomes" id="UP000032366"/>
    </source>
</evidence>
<dbReference type="EMBL" id="UHDT01000001">
    <property type="protein sequence ID" value="SUM58139.1"/>
    <property type="molecule type" value="Genomic_DNA"/>
</dbReference>
<keyword evidence="3" id="KW-1185">Reference proteome</keyword>
<sequence length="103" mass="11750">MERITDYETLTTRMAQDKFVLYVMSEGCSVCHADLPRVTQLLEDGDVPSAKIYVNDMPEAAGQLSLFTAPVVILFDHGREFHRQARIIDFETLAYRLDQLKIA</sequence>
<reference evidence="2 4" key="2">
    <citation type="submission" date="2018-06" db="EMBL/GenBank/DDBJ databases">
        <authorList>
            <consortium name="Pathogen Informatics"/>
            <person name="Doyle S."/>
        </authorList>
    </citation>
    <scope>NUCLEOTIDE SEQUENCE [LARGE SCALE GENOMIC DNA]</scope>
    <source>
        <strain evidence="2 4">NCTC13832</strain>
    </source>
</reference>
<evidence type="ECO:0000313" key="1">
    <source>
        <dbReference type="EMBL" id="KIX90341.1"/>
    </source>
</evidence>
<dbReference type="EMBL" id="JXWY01000054">
    <property type="protein sequence ID" value="KIX90341.1"/>
    <property type="molecule type" value="Genomic_DNA"/>
</dbReference>
<organism evidence="2 4">
    <name type="scientific">Staphylococcus microti</name>
    <dbReference type="NCBI Taxonomy" id="569857"/>
    <lineage>
        <taxon>Bacteria</taxon>
        <taxon>Bacillati</taxon>
        <taxon>Bacillota</taxon>
        <taxon>Bacilli</taxon>
        <taxon>Bacillales</taxon>
        <taxon>Staphylococcaceae</taxon>
        <taxon>Staphylococcus</taxon>
    </lineage>
</organism>
<dbReference type="SUPFAM" id="SSF52833">
    <property type="entry name" value="Thioredoxin-like"/>
    <property type="match status" value="1"/>
</dbReference>
<dbReference type="Proteomes" id="UP000032366">
    <property type="component" value="Unassembled WGS sequence"/>
</dbReference>
<dbReference type="RefSeq" id="WP_044360890.1">
    <property type="nucleotide sequence ID" value="NZ_JXWY01000054.1"/>
</dbReference>
<proteinExistence type="predicted"/>
<dbReference type="Gene3D" id="3.40.30.10">
    <property type="entry name" value="Glutaredoxin"/>
    <property type="match status" value="1"/>
</dbReference>
<dbReference type="OrthoDB" id="411356at2"/>
<dbReference type="Proteomes" id="UP000254100">
    <property type="component" value="Unassembled WGS sequence"/>
</dbReference>
<protein>
    <submittedName>
        <fullName evidence="1 2">Thioredoxin</fullName>
    </submittedName>
</protein>
<accession>A0A0D6XQ47</accession>
<dbReference type="CDD" id="cd02947">
    <property type="entry name" value="TRX_family"/>
    <property type="match status" value="1"/>
</dbReference>
<name>A0A0D6XQ47_9STAP</name>
<dbReference type="STRING" id="569857.TP70_08150"/>
<dbReference type="AlphaFoldDB" id="A0A0D6XQ47"/>